<dbReference type="InterPro" id="IPR023365">
    <property type="entry name" value="Sortase_dom-sf"/>
</dbReference>
<keyword evidence="3" id="KW-0732">Signal</keyword>
<evidence type="ECO:0000313" key="5">
    <source>
        <dbReference type="Proteomes" id="UP000470446"/>
    </source>
</evidence>
<dbReference type="AlphaFoldDB" id="A0A7K3PM56"/>
<name>A0A7K3PM56_9ACTN</name>
<protein>
    <submittedName>
        <fullName evidence="4">Class F sortase</fullName>
    </submittedName>
</protein>
<dbReference type="EMBL" id="JAAGMA010000421">
    <property type="protein sequence ID" value="NEB10349.1"/>
    <property type="molecule type" value="Genomic_DNA"/>
</dbReference>
<feature type="region of interest" description="Disordered" evidence="2">
    <location>
        <begin position="24"/>
        <end position="82"/>
    </location>
</feature>
<dbReference type="Pfam" id="PF04203">
    <property type="entry name" value="Sortase"/>
    <property type="match status" value="1"/>
</dbReference>
<dbReference type="CDD" id="cd05829">
    <property type="entry name" value="Sortase_F"/>
    <property type="match status" value="1"/>
</dbReference>
<sequence length="221" mass="23082">MLLVACAAVALLSCVVLAAGLWRGGDEPRTAPPAPSVTEPAGPEARAATSPPPKEQDGSGHDRSPAALGRSTPTKVTIPAIDVSTGLEELGLDDDGAMDTPHDPDLAGWYTPGPAPGQVGPAVVAGHVTWNGARAVFYRLSELAPGDTVAVDRADGRTTAFTVDRVEQYPKNEFPTVEVYRNLDHAGLRLITCAGDYSAAEHRYADNVVVYATLTRTTPTA</sequence>
<feature type="compositionally biased region" description="Basic and acidic residues" evidence="2">
    <location>
        <begin position="54"/>
        <end position="64"/>
    </location>
</feature>
<reference evidence="4 5" key="1">
    <citation type="submission" date="2020-01" db="EMBL/GenBank/DDBJ databases">
        <title>Insect and environment-associated Actinomycetes.</title>
        <authorList>
            <person name="Currrie C."/>
            <person name="Chevrette M."/>
            <person name="Carlson C."/>
            <person name="Stubbendieck R."/>
            <person name="Wendt-Pienkowski E."/>
        </authorList>
    </citation>
    <scope>NUCLEOTIDE SEQUENCE [LARGE SCALE GENOMIC DNA]</scope>
    <source>
        <strain evidence="4 5">SID14163</strain>
    </source>
</reference>
<dbReference type="Gene3D" id="2.40.260.10">
    <property type="entry name" value="Sortase"/>
    <property type="match status" value="1"/>
</dbReference>
<dbReference type="GO" id="GO:0016787">
    <property type="term" value="F:hydrolase activity"/>
    <property type="evidence" value="ECO:0007669"/>
    <property type="project" value="UniProtKB-KW"/>
</dbReference>
<evidence type="ECO:0000313" key="4">
    <source>
        <dbReference type="EMBL" id="NEB10349.1"/>
    </source>
</evidence>
<organism evidence="4 5">
    <name type="scientific">Streptomyces coelicoflavus</name>
    <dbReference type="NCBI Taxonomy" id="285562"/>
    <lineage>
        <taxon>Bacteria</taxon>
        <taxon>Bacillati</taxon>
        <taxon>Actinomycetota</taxon>
        <taxon>Actinomycetes</taxon>
        <taxon>Kitasatosporales</taxon>
        <taxon>Streptomycetaceae</taxon>
        <taxon>Streptomyces</taxon>
    </lineage>
</organism>
<dbReference type="SUPFAM" id="SSF63817">
    <property type="entry name" value="Sortase"/>
    <property type="match status" value="1"/>
</dbReference>
<accession>A0A7K3PM56</accession>
<proteinExistence type="predicted"/>
<dbReference type="InterPro" id="IPR005754">
    <property type="entry name" value="Sortase"/>
</dbReference>
<keyword evidence="1" id="KW-0378">Hydrolase</keyword>
<feature type="chain" id="PRO_5029472543" evidence="3">
    <location>
        <begin position="19"/>
        <end position="221"/>
    </location>
</feature>
<dbReference type="Proteomes" id="UP000470446">
    <property type="component" value="Unassembled WGS sequence"/>
</dbReference>
<feature type="signal peptide" evidence="3">
    <location>
        <begin position="1"/>
        <end position="18"/>
    </location>
</feature>
<evidence type="ECO:0000256" key="1">
    <source>
        <dbReference type="ARBA" id="ARBA00022801"/>
    </source>
</evidence>
<evidence type="ECO:0000256" key="2">
    <source>
        <dbReference type="SAM" id="MobiDB-lite"/>
    </source>
</evidence>
<dbReference type="NCBIfam" id="NF033748">
    <property type="entry name" value="class_F_sortase"/>
    <property type="match status" value="1"/>
</dbReference>
<dbReference type="RefSeq" id="WP_164245738.1">
    <property type="nucleotide sequence ID" value="NZ_JAAGMA010000421.1"/>
</dbReference>
<gene>
    <name evidence="4" type="ORF">G3I32_16070</name>
</gene>
<dbReference type="InterPro" id="IPR042001">
    <property type="entry name" value="Sortase_F"/>
</dbReference>
<evidence type="ECO:0000256" key="3">
    <source>
        <dbReference type="SAM" id="SignalP"/>
    </source>
</evidence>
<comment type="caution">
    <text evidence="4">The sequence shown here is derived from an EMBL/GenBank/DDBJ whole genome shotgun (WGS) entry which is preliminary data.</text>
</comment>